<dbReference type="PROSITE" id="PS51797">
    <property type="entry name" value="TCTP_3"/>
    <property type="match status" value="1"/>
</dbReference>
<dbReference type="AlphaFoldDB" id="A0A9P6LZ57"/>
<gene>
    <name evidence="4" type="ORF">BGZ70_009986</name>
</gene>
<organism evidence="4 5">
    <name type="scientific">Mortierella alpina</name>
    <name type="common">Oleaginous fungus</name>
    <name type="synonym">Mortierella renispora</name>
    <dbReference type="NCBI Taxonomy" id="64518"/>
    <lineage>
        <taxon>Eukaryota</taxon>
        <taxon>Fungi</taxon>
        <taxon>Fungi incertae sedis</taxon>
        <taxon>Mucoromycota</taxon>
        <taxon>Mortierellomycotina</taxon>
        <taxon>Mortierellomycetes</taxon>
        <taxon>Mortierellales</taxon>
        <taxon>Mortierellaceae</taxon>
        <taxon>Mortierella</taxon>
    </lineage>
</organism>
<evidence type="ECO:0000256" key="1">
    <source>
        <dbReference type="ARBA" id="ARBA00014759"/>
    </source>
</evidence>
<dbReference type="EMBL" id="JAAAHY010000856">
    <property type="protein sequence ID" value="KAF9956283.1"/>
    <property type="molecule type" value="Genomic_DNA"/>
</dbReference>
<dbReference type="InterPro" id="IPR011057">
    <property type="entry name" value="Mss4-like_sf"/>
</dbReference>
<dbReference type="Pfam" id="PF00838">
    <property type="entry name" value="TCTP"/>
    <property type="match status" value="1"/>
</dbReference>
<evidence type="ECO:0000259" key="3">
    <source>
        <dbReference type="PROSITE" id="PS51797"/>
    </source>
</evidence>
<comment type="similarity">
    <text evidence="2">Belongs to the TCTP family.</text>
</comment>
<reference evidence="4" key="1">
    <citation type="journal article" date="2020" name="Fungal Divers.">
        <title>Resolving the Mortierellaceae phylogeny through synthesis of multi-gene phylogenetics and phylogenomics.</title>
        <authorList>
            <person name="Vandepol N."/>
            <person name="Liber J."/>
            <person name="Desiro A."/>
            <person name="Na H."/>
            <person name="Kennedy M."/>
            <person name="Barry K."/>
            <person name="Grigoriev I.V."/>
            <person name="Miller A.N."/>
            <person name="O'Donnell K."/>
            <person name="Stajich J.E."/>
            <person name="Bonito G."/>
        </authorList>
    </citation>
    <scope>NUCLEOTIDE SEQUENCE</scope>
    <source>
        <strain evidence="4">CK1249</strain>
    </source>
</reference>
<dbReference type="Proteomes" id="UP000738359">
    <property type="component" value="Unassembled WGS sequence"/>
</dbReference>
<dbReference type="SUPFAM" id="SSF51316">
    <property type="entry name" value="Mss4-like"/>
    <property type="match status" value="1"/>
</dbReference>
<feature type="domain" description="TCTP" evidence="3">
    <location>
        <begin position="1"/>
        <end position="82"/>
    </location>
</feature>
<protein>
    <recommendedName>
        <fullName evidence="1">Translationally-controlled tumor protein homolog</fullName>
    </recommendedName>
</protein>
<dbReference type="Gene3D" id="2.170.150.10">
    <property type="entry name" value="Metal Binding Protein, Guanine Nucleotide Exchange Factor, Chain A"/>
    <property type="match status" value="1"/>
</dbReference>
<accession>A0A9P6LZ57</accession>
<comment type="caution">
    <text evidence="4">The sequence shown here is derived from an EMBL/GenBank/DDBJ whole genome shotgun (WGS) entry which is preliminary data.</text>
</comment>
<feature type="non-terminal residue" evidence="4">
    <location>
        <position position="1"/>
    </location>
</feature>
<evidence type="ECO:0000313" key="4">
    <source>
        <dbReference type="EMBL" id="KAF9956283.1"/>
    </source>
</evidence>
<dbReference type="InterPro" id="IPR011323">
    <property type="entry name" value="Mss4/transl-control_tumour"/>
</dbReference>
<proteinExistence type="inferred from homology"/>
<keyword evidence="5" id="KW-1185">Reference proteome</keyword>
<dbReference type="InterPro" id="IPR034737">
    <property type="entry name" value="TCTP"/>
</dbReference>
<name>A0A9P6LZ57_MORAP</name>
<evidence type="ECO:0000313" key="5">
    <source>
        <dbReference type="Proteomes" id="UP000738359"/>
    </source>
</evidence>
<evidence type="ECO:0000256" key="2">
    <source>
        <dbReference type="PROSITE-ProRule" id="PRU01133"/>
    </source>
</evidence>
<dbReference type="InterPro" id="IPR018105">
    <property type="entry name" value="Translational_control_tumour_p"/>
</dbReference>
<sequence length="82" mass="8977">IQCAMVTNDSRTDIEAAAAPDEAAVGLEEGAQNVRSLVHAFILAQTTFDGSSFRTYLKNYCRSLKGVLEAKEYEEIHGNAIR</sequence>